<feature type="region of interest" description="Disordered" evidence="12">
    <location>
        <begin position="102"/>
        <end position="148"/>
    </location>
</feature>
<evidence type="ECO:0000256" key="12">
    <source>
        <dbReference type="SAM" id="MobiDB-lite"/>
    </source>
</evidence>
<feature type="domain" description="PDZ" evidence="13">
    <location>
        <begin position="533"/>
        <end position="621"/>
    </location>
</feature>
<comment type="subcellular location">
    <subcellularLocation>
        <location evidence="1">Cytoplasm</location>
        <location evidence="1">Cytoskeleton</location>
    </subcellularLocation>
    <subcellularLocation>
        <location evidence="11">Synapse</location>
    </subcellularLocation>
</comment>
<evidence type="ECO:0000256" key="9">
    <source>
        <dbReference type="ARBA" id="ARBA00023203"/>
    </source>
</evidence>
<proteinExistence type="predicted"/>
<dbReference type="GO" id="GO:0005737">
    <property type="term" value="C:cytoplasm"/>
    <property type="evidence" value="ECO:0007669"/>
    <property type="project" value="TreeGrafter"/>
</dbReference>
<feature type="region of interest" description="Disordered" evidence="12">
    <location>
        <begin position="864"/>
        <end position="908"/>
    </location>
</feature>
<feature type="region of interest" description="Disordered" evidence="12">
    <location>
        <begin position="1144"/>
        <end position="1172"/>
    </location>
</feature>
<evidence type="ECO:0000256" key="11">
    <source>
        <dbReference type="ARBA" id="ARBA00034103"/>
    </source>
</evidence>
<reference evidence="14" key="1">
    <citation type="submission" date="2019-07" db="EMBL/GenBank/DDBJ databases">
        <title>Annotation for the trematode Paragonimus miyazaki's.</title>
        <authorList>
            <person name="Choi Y.-J."/>
        </authorList>
    </citation>
    <scope>NUCLEOTIDE SEQUENCE</scope>
    <source>
        <strain evidence="14">Japan</strain>
    </source>
</reference>
<feature type="compositionally biased region" description="Polar residues" evidence="12">
    <location>
        <begin position="458"/>
        <end position="481"/>
    </location>
</feature>
<evidence type="ECO:0000313" key="15">
    <source>
        <dbReference type="Proteomes" id="UP000822476"/>
    </source>
</evidence>
<dbReference type="PANTHER" id="PTHR16154">
    <property type="entry name" value="NEURABIN"/>
    <property type="match status" value="1"/>
</dbReference>
<keyword evidence="15" id="KW-1185">Reference proteome</keyword>
<keyword evidence="8" id="KW-0175">Coiled coil</keyword>
<feature type="compositionally biased region" description="Low complexity" evidence="12">
    <location>
        <begin position="864"/>
        <end position="874"/>
    </location>
</feature>
<feature type="region of interest" description="Disordered" evidence="12">
    <location>
        <begin position="446"/>
        <end position="481"/>
    </location>
</feature>
<keyword evidence="2" id="KW-0217">Developmental protein</keyword>
<keyword evidence="5" id="KW-0221">Differentiation</keyword>
<keyword evidence="6" id="KW-0524">Neurogenesis</keyword>
<dbReference type="GO" id="GO:0007015">
    <property type="term" value="P:actin filament organization"/>
    <property type="evidence" value="ECO:0007669"/>
    <property type="project" value="TreeGrafter"/>
</dbReference>
<feature type="region of interest" description="Disordered" evidence="12">
    <location>
        <begin position="156"/>
        <end position="175"/>
    </location>
</feature>
<evidence type="ECO:0000256" key="7">
    <source>
        <dbReference type="ARBA" id="ARBA00023018"/>
    </source>
</evidence>
<evidence type="ECO:0000256" key="10">
    <source>
        <dbReference type="ARBA" id="ARBA00023212"/>
    </source>
</evidence>
<dbReference type="SMART" id="SM00228">
    <property type="entry name" value="PDZ"/>
    <property type="match status" value="1"/>
</dbReference>
<comment type="caution">
    <text evidence="14">The sequence shown here is derived from an EMBL/GenBank/DDBJ whole genome shotgun (WGS) entry which is preliminary data.</text>
</comment>
<keyword evidence="4" id="KW-0597">Phosphoprotein</keyword>
<evidence type="ECO:0000259" key="13">
    <source>
        <dbReference type="PROSITE" id="PS50106"/>
    </source>
</evidence>
<keyword evidence="7" id="KW-0770">Synapse</keyword>
<dbReference type="Proteomes" id="UP000822476">
    <property type="component" value="Unassembled WGS sequence"/>
</dbReference>
<dbReference type="Gene3D" id="2.30.42.10">
    <property type="match status" value="1"/>
</dbReference>
<dbReference type="EMBL" id="JTDE01022006">
    <property type="protein sequence ID" value="KAF7232188.1"/>
    <property type="molecule type" value="Genomic_DNA"/>
</dbReference>
<gene>
    <name evidence="14" type="ORF">EG68_04583</name>
</gene>
<dbReference type="FunFam" id="2.30.42.10:FF:000010">
    <property type="entry name" value="Neurabin-1 isoform 1"/>
    <property type="match status" value="1"/>
</dbReference>
<evidence type="ECO:0000256" key="6">
    <source>
        <dbReference type="ARBA" id="ARBA00022902"/>
    </source>
</evidence>
<evidence type="ECO:0000256" key="2">
    <source>
        <dbReference type="ARBA" id="ARBA00022473"/>
    </source>
</evidence>
<feature type="compositionally biased region" description="Polar residues" evidence="12">
    <location>
        <begin position="103"/>
        <end position="119"/>
    </location>
</feature>
<dbReference type="OrthoDB" id="62701at2759"/>
<dbReference type="SUPFAM" id="SSF50156">
    <property type="entry name" value="PDZ domain-like"/>
    <property type="match status" value="1"/>
</dbReference>
<feature type="region of interest" description="Disordered" evidence="12">
    <location>
        <begin position="633"/>
        <end position="659"/>
    </location>
</feature>
<dbReference type="GO" id="GO:0019722">
    <property type="term" value="P:calcium-mediated signaling"/>
    <property type="evidence" value="ECO:0007669"/>
    <property type="project" value="TreeGrafter"/>
</dbReference>
<evidence type="ECO:0000256" key="4">
    <source>
        <dbReference type="ARBA" id="ARBA00022553"/>
    </source>
</evidence>
<dbReference type="GO" id="GO:0014069">
    <property type="term" value="C:postsynaptic density"/>
    <property type="evidence" value="ECO:0007669"/>
    <property type="project" value="TreeGrafter"/>
</dbReference>
<name>A0A8S9YB50_9TREM</name>
<keyword evidence="3" id="KW-0963">Cytoplasm</keyword>
<evidence type="ECO:0000256" key="1">
    <source>
        <dbReference type="ARBA" id="ARBA00004245"/>
    </source>
</evidence>
<accession>A0A8S9YB50</accession>
<keyword evidence="9" id="KW-0009">Actin-binding</keyword>
<dbReference type="PROSITE" id="PS50106">
    <property type="entry name" value="PDZ"/>
    <property type="match status" value="1"/>
</dbReference>
<dbReference type="GO" id="GO:0030425">
    <property type="term" value="C:dendrite"/>
    <property type="evidence" value="ECO:0007669"/>
    <property type="project" value="TreeGrafter"/>
</dbReference>
<dbReference type="PANTHER" id="PTHR16154:SF6">
    <property type="entry name" value="SPINOPHILIN, ISOFORM J"/>
    <property type="match status" value="1"/>
</dbReference>
<feature type="compositionally biased region" description="Polar residues" evidence="12">
    <location>
        <begin position="1"/>
        <end position="32"/>
    </location>
</feature>
<dbReference type="InterPro" id="IPR043446">
    <property type="entry name" value="Neurabin-like"/>
</dbReference>
<dbReference type="Pfam" id="PF00595">
    <property type="entry name" value="PDZ"/>
    <property type="match status" value="1"/>
</dbReference>
<dbReference type="GO" id="GO:0051015">
    <property type="term" value="F:actin filament binding"/>
    <property type="evidence" value="ECO:0007669"/>
    <property type="project" value="TreeGrafter"/>
</dbReference>
<dbReference type="InterPro" id="IPR036034">
    <property type="entry name" value="PDZ_sf"/>
</dbReference>
<feature type="region of interest" description="Disordered" evidence="12">
    <location>
        <begin position="734"/>
        <end position="757"/>
    </location>
</feature>
<feature type="compositionally biased region" description="Low complexity" evidence="12">
    <location>
        <begin position="895"/>
        <end position="908"/>
    </location>
</feature>
<dbReference type="InterPro" id="IPR040645">
    <property type="entry name" value="Neurabin-1/2_PDZ"/>
</dbReference>
<dbReference type="GO" id="GO:0015629">
    <property type="term" value="C:actin cytoskeleton"/>
    <property type="evidence" value="ECO:0007669"/>
    <property type="project" value="TreeGrafter"/>
</dbReference>
<sequence length="1172" mass="126440">MNITEENILHTNGMLSSTSSSDAPGNRISGSAGTFDGFEKSFSRVSRLRDMFQTGIIRPIEEIDGNPPFQEPPVVNWSGDHARFLRSFPGSPPLSALRAHRNTGATRGQSTAFKSSTNVPVGRIRPGYTSTSDSPSQTPPARPPKPRHLSLECVSPCKSPKPTTPEAAGSVNDSNKLLENGACHVNEEKTASKRPMDSTVCSAKIPAEETKASATWKLTNHEDSCALKQSMVVVTRPTAPSNPPVPDDKSQAGLMPTPYSKPQPVEIDTCVPCRESARAQSPVLPSVAENEKNAPVIPCGPPVLPLGLSSWQCYPALNQITSSTNDNPGYQDFVVQSDAFRVSPNHGSKSNAIDDSFPTLQHAEPIAVATPDEDEESEEEEVAQYLPSIAPTLNAPAGLKVVTVDGQGVHILEDGNFFYSVPGLSSHPESPTDLSFLESRPHNILDHSKDRPSLEPCPNTSATSELNRSTEMTLPDSSTDSISKRVRFSTEPIMIYSTHSTLEYNRRNDEIDPLAASAEYELEKHLEEMELINVDLQKGPQGLGISILGLGVDNVGGDQKLGIFIKALTPGGAAEANGQIQVYDQIVTVDGVSLVGVSQQFAAQTLRNTHDVVHFVLAREHDPANSRVAQLLAEQEDESRPSDSTLPSATEWKRAPTDLGDSLVRDDSVETLHKLLADAEQAVHDAVDSFSEDELGPEEDEEELEIVDTSPMDHLGQNSDWINYGMSERITCAESPQQNAGDLSGPRSVLKGTATAASTKRRRDAITHLIRLVEQRAKAASSSDLSSVSQSADSEVDNVRWILASDLYDCHTQLIRLQTQLRSLEQRLTAQEAAADEAIERLCRQCRHVELELNESRERLKQYIQHQTQEQQPQLPSLIKQSPSKNPHVNGLSMSPGTSSNSVPTSSLSNDLVPLLSPSIWSSNFLGSDPGTLTARLQDSSCGDWFAARSSSKTVVDSCQSGLSPTCSVARVHSQEATTVTACSDSSTVPVRQHSGLSQDRTRLISSGGLAQRRPPTRITINPPPSLVPNAEALLSQFTQRTGASSMSSSLANSSVNERQASHRNHGPVNFPVVHPHTPSSLPVPPIGTTQSTISHSFTVCSEASIVDVTTSDKSSQSYKVLGVHLPALSGGPALLRHRTDTGTRINSNESDQVSMPNSSSVQTPERNISFL</sequence>
<evidence type="ECO:0000313" key="14">
    <source>
        <dbReference type="EMBL" id="KAF7232188.1"/>
    </source>
</evidence>
<dbReference type="InterPro" id="IPR001478">
    <property type="entry name" value="PDZ"/>
</dbReference>
<dbReference type="GO" id="GO:0031175">
    <property type="term" value="P:neuron projection development"/>
    <property type="evidence" value="ECO:0007669"/>
    <property type="project" value="TreeGrafter"/>
</dbReference>
<organism evidence="14 15">
    <name type="scientific">Paragonimus skrjabini miyazakii</name>
    <dbReference type="NCBI Taxonomy" id="59628"/>
    <lineage>
        <taxon>Eukaryota</taxon>
        <taxon>Metazoa</taxon>
        <taxon>Spiralia</taxon>
        <taxon>Lophotrochozoa</taxon>
        <taxon>Platyhelminthes</taxon>
        <taxon>Trematoda</taxon>
        <taxon>Digenea</taxon>
        <taxon>Plagiorchiida</taxon>
        <taxon>Troglotremata</taxon>
        <taxon>Troglotrematidae</taxon>
        <taxon>Paragonimus</taxon>
    </lineage>
</organism>
<dbReference type="Pfam" id="PF17817">
    <property type="entry name" value="PDZ_5"/>
    <property type="match status" value="1"/>
</dbReference>
<evidence type="ECO:0000256" key="5">
    <source>
        <dbReference type="ARBA" id="ARBA00022782"/>
    </source>
</evidence>
<feature type="region of interest" description="Disordered" evidence="12">
    <location>
        <begin position="1"/>
        <end position="34"/>
    </location>
</feature>
<keyword evidence="10" id="KW-0206">Cytoskeleton</keyword>
<dbReference type="AlphaFoldDB" id="A0A8S9YB50"/>
<protein>
    <recommendedName>
        <fullName evidence="13">PDZ domain-containing protein</fullName>
    </recommendedName>
</protein>
<evidence type="ECO:0000256" key="3">
    <source>
        <dbReference type="ARBA" id="ARBA00022490"/>
    </source>
</evidence>
<evidence type="ECO:0000256" key="8">
    <source>
        <dbReference type="ARBA" id="ARBA00023054"/>
    </source>
</evidence>